<dbReference type="GeneID" id="26799021"/>
<name>A0A0S4KW60_9CAUD</name>
<dbReference type="OrthoDB" id="10560at10239"/>
<dbReference type="EMBL" id="LN887844">
    <property type="protein sequence ID" value="CUR44271.1"/>
    <property type="molecule type" value="Genomic_DNA"/>
</dbReference>
<feature type="domain" description="dATP/dGTP diphosphohydrolase N-terminal" evidence="1">
    <location>
        <begin position="99"/>
        <end position="208"/>
    </location>
</feature>
<protein>
    <recommendedName>
        <fullName evidence="1">dATP/dGTP diphosphohydrolase N-terminal domain-containing protein</fullName>
    </recommendedName>
</protein>
<organism evidence="2 3">
    <name type="scientific">Pseudomonas phage VCM</name>
    <dbReference type="NCBI Taxonomy" id="1729937"/>
    <lineage>
        <taxon>Viruses</taxon>
        <taxon>Duplodnaviria</taxon>
        <taxon>Heunggongvirae</taxon>
        <taxon>Uroviricota</taxon>
        <taxon>Caudoviricetes</taxon>
        <taxon>Vandenendeviridae</taxon>
        <taxon>Gorskivirinae</taxon>
        <taxon>Kremarvirus</taxon>
        <taxon>Kremarvirus VCM</taxon>
        <taxon>Otagovirus VCM</taxon>
    </lineage>
</organism>
<accession>A0A0S4KW60</accession>
<evidence type="ECO:0000259" key="1">
    <source>
        <dbReference type="Pfam" id="PF18909"/>
    </source>
</evidence>
<gene>
    <name evidence="2" type="ORF">VCM_00052</name>
</gene>
<keyword evidence="3" id="KW-1185">Reference proteome</keyword>
<dbReference type="InterPro" id="IPR044038">
    <property type="entry name" value="dATP/dGTP_diPOhydrolase_N"/>
</dbReference>
<dbReference type="Pfam" id="PF18909">
    <property type="entry name" value="dGTP_diPhyd_N"/>
    <property type="match status" value="1"/>
</dbReference>
<evidence type="ECO:0000313" key="3">
    <source>
        <dbReference type="Proteomes" id="UP000204441"/>
    </source>
</evidence>
<dbReference type="RefSeq" id="YP_009222650.1">
    <property type="nucleotide sequence ID" value="NC_029065.1"/>
</dbReference>
<evidence type="ECO:0000313" key="2">
    <source>
        <dbReference type="EMBL" id="CUR44271.1"/>
    </source>
</evidence>
<dbReference type="KEGG" id="vg:26799021"/>
<proteinExistence type="predicted"/>
<dbReference type="Proteomes" id="UP000204441">
    <property type="component" value="Genome"/>
</dbReference>
<reference evidence="3" key="1">
    <citation type="submission" date="2015-10" db="EMBL/GenBank/DDBJ databases">
        <authorList>
            <person name="Millard A."/>
        </authorList>
    </citation>
    <scope>NUCLEOTIDE SEQUENCE [LARGE SCALE GENOMIC DNA]</scope>
</reference>
<sequence>MSVRALTIDEMLAQPDGTPAVLIKQWRDLPVGTPLIRRESYRDDDVSVAYFFRDDRFEFFEEGEVGVQEVTKHIPVVKPAKEQTERPAEELGVYRPQLETRKIGKIRVELVDEGFPLALREVAHVMTWAQTAKGYKDHDWQNLPNAEVALAAAASRHRTDHIKQRVVDDFDIVDCVDGESGLLHKAHEAFGVLAQLELMLRGKFVDSRPQIGV</sequence>